<dbReference type="RefSeq" id="WP_022332286.1">
    <property type="nucleotide sequence ID" value="NZ_DBFMVU010000077.1"/>
</dbReference>
<proteinExistence type="predicted"/>
<sequence length="130" mass="14452">MKNKEEIRLYLDTQFSASEDDMVQIVRNDFDRILNSAASCALITVEGTMPILAEQLRTELEARHIEADLDVIVKVSYHPVSEISFDDLCSLLTVIHEFAPQVNIVWGCGTDAKLAETDISILLLIGTSAE</sequence>
<dbReference type="AlphaFoldDB" id="A0A1Q6F2P1"/>
<organism evidence="1 2">
    <name type="scientific">Alistipes putredinis</name>
    <dbReference type="NCBI Taxonomy" id="28117"/>
    <lineage>
        <taxon>Bacteria</taxon>
        <taxon>Pseudomonadati</taxon>
        <taxon>Bacteroidota</taxon>
        <taxon>Bacteroidia</taxon>
        <taxon>Bacteroidales</taxon>
        <taxon>Rikenellaceae</taxon>
        <taxon>Alistipes</taxon>
    </lineage>
</organism>
<protein>
    <submittedName>
        <fullName evidence="1">Uncharacterized protein</fullName>
    </submittedName>
</protein>
<gene>
    <name evidence="1" type="ORF">BHV66_10080</name>
</gene>
<comment type="caution">
    <text evidence="1">The sequence shown here is derived from an EMBL/GenBank/DDBJ whole genome shotgun (WGS) entry which is preliminary data.</text>
</comment>
<evidence type="ECO:0000313" key="1">
    <source>
        <dbReference type="EMBL" id="OKY93090.1"/>
    </source>
</evidence>
<accession>A0A1Q6F2P1</accession>
<reference evidence="1 2" key="1">
    <citation type="journal article" date="2016" name="Nat. Biotechnol.">
        <title>Measurement of bacterial replication rates in microbial communities.</title>
        <authorList>
            <person name="Brown C.T."/>
            <person name="Olm M.R."/>
            <person name="Thomas B.C."/>
            <person name="Banfield J.F."/>
        </authorList>
    </citation>
    <scope>NUCLEOTIDE SEQUENCE [LARGE SCALE GENOMIC DNA]</scope>
    <source>
        <strain evidence="1">CAG:67_53_122</strain>
    </source>
</reference>
<dbReference type="EMBL" id="MNQH01000045">
    <property type="protein sequence ID" value="OKY93090.1"/>
    <property type="molecule type" value="Genomic_DNA"/>
</dbReference>
<dbReference type="Proteomes" id="UP000187417">
    <property type="component" value="Unassembled WGS sequence"/>
</dbReference>
<name>A0A1Q6F2P1_9BACT</name>
<evidence type="ECO:0000313" key="2">
    <source>
        <dbReference type="Proteomes" id="UP000187417"/>
    </source>
</evidence>